<dbReference type="GO" id="GO:0000270">
    <property type="term" value="P:peptidoglycan metabolic process"/>
    <property type="evidence" value="ECO:0007669"/>
    <property type="project" value="TreeGrafter"/>
</dbReference>
<dbReference type="InterPro" id="IPR003848">
    <property type="entry name" value="DUF218"/>
</dbReference>
<dbReference type="GO" id="GO:0005886">
    <property type="term" value="C:plasma membrane"/>
    <property type="evidence" value="ECO:0007669"/>
    <property type="project" value="TreeGrafter"/>
</dbReference>
<name>A0A2U8GYY6_9RHOO</name>
<organism evidence="3 4">
    <name type="scientific">Parazoarcus communis</name>
    <dbReference type="NCBI Taxonomy" id="41977"/>
    <lineage>
        <taxon>Bacteria</taxon>
        <taxon>Pseudomonadati</taxon>
        <taxon>Pseudomonadota</taxon>
        <taxon>Betaproteobacteria</taxon>
        <taxon>Rhodocyclales</taxon>
        <taxon>Zoogloeaceae</taxon>
        <taxon>Parazoarcus</taxon>
    </lineage>
</organism>
<dbReference type="EMBL" id="CP022188">
    <property type="protein sequence ID" value="AWI78540.1"/>
    <property type="molecule type" value="Genomic_DNA"/>
</dbReference>
<evidence type="ECO:0000313" key="4">
    <source>
        <dbReference type="Proteomes" id="UP000244902"/>
    </source>
</evidence>
<dbReference type="InterPro" id="IPR014729">
    <property type="entry name" value="Rossmann-like_a/b/a_fold"/>
</dbReference>
<evidence type="ECO:0000313" key="3">
    <source>
        <dbReference type="EMBL" id="AWI78540.1"/>
    </source>
</evidence>
<dbReference type="PANTHER" id="PTHR30336:SF4">
    <property type="entry name" value="ENVELOPE BIOGENESIS FACTOR ELYC"/>
    <property type="match status" value="1"/>
</dbReference>
<keyword evidence="1" id="KW-0472">Membrane</keyword>
<dbReference type="Pfam" id="PF02698">
    <property type="entry name" value="DUF218"/>
    <property type="match status" value="1"/>
</dbReference>
<feature type="transmembrane region" description="Helical" evidence="1">
    <location>
        <begin position="15"/>
        <end position="35"/>
    </location>
</feature>
<dbReference type="CDD" id="cd06259">
    <property type="entry name" value="YdcF-like"/>
    <property type="match status" value="1"/>
</dbReference>
<keyword evidence="1" id="KW-1133">Transmembrane helix</keyword>
<feature type="transmembrane region" description="Helical" evidence="1">
    <location>
        <begin position="47"/>
        <end position="68"/>
    </location>
</feature>
<accession>A0A2U8GYY6</accession>
<sequence length="261" mass="28202">MDFDTAIALFWLKKLVSVLILPPLMPFALILIGLLMGRRRPRSGRTLVWTGLVSGLLLITPAPVGLLLEPLEPRQPVSLSAAADAQAIVILGGGRMSNAPEYGGDTVNRITLERLRYGARLSRQTGLPILVSGGAPSGEIPEAILMKGSLEEDFGVRVRWTEPSSLDTRQNARYSAGQLKASGVTRILLVTHAAHMRRARAEFEAAGMQVSIAPTAWLGPRPLGNPVDEEVLPNLPSASSAYAAWFAVHEWVGLLAYRLSR</sequence>
<dbReference type="InterPro" id="IPR051599">
    <property type="entry name" value="Cell_Envelope_Assoc"/>
</dbReference>
<feature type="domain" description="DUF218" evidence="2">
    <location>
        <begin position="86"/>
        <end position="253"/>
    </location>
</feature>
<dbReference type="OrthoDB" id="9809813at2"/>
<proteinExistence type="predicted"/>
<dbReference type="PANTHER" id="PTHR30336">
    <property type="entry name" value="INNER MEMBRANE PROTEIN, PROBABLE PERMEASE"/>
    <property type="match status" value="1"/>
</dbReference>
<protein>
    <recommendedName>
        <fullName evidence="2">DUF218 domain-containing protein</fullName>
    </recommendedName>
</protein>
<evidence type="ECO:0000256" key="1">
    <source>
        <dbReference type="SAM" id="Phobius"/>
    </source>
</evidence>
<dbReference type="Gene3D" id="3.40.50.620">
    <property type="entry name" value="HUPs"/>
    <property type="match status" value="1"/>
</dbReference>
<dbReference type="RefSeq" id="WP_108971501.1">
    <property type="nucleotide sequence ID" value="NZ_CP022188.1"/>
</dbReference>
<keyword evidence="1" id="KW-0812">Transmembrane</keyword>
<dbReference type="Proteomes" id="UP000244902">
    <property type="component" value="Chromosome"/>
</dbReference>
<dbReference type="AlphaFoldDB" id="A0A2U8GYY6"/>
<reference evidence="3 4" key="1">
    <citation type="submission" date="2017-06" db="EMBL/GenBank/DDBJ databases">
        <title>Azoarcus sp. TSNA42 complete genome sequence.</title>
        <authorList>
            <person name="Woo J.-H."/>
            <person name="Kim H.-S."/>
        </authorList>
    </citation>
    <scope>NUCLEOTIDE SEQUENCE [LARGE SCALE GENOMIC DNA]</scope>
    <source>
        <strain evidence="3 4">TSNA42</strain>
    </source>
</reference>
<gene>
    <name evidence="3" type="ORF">CEW87_03700</name>
</gene>
<dbReference type="GO" id="GO:0043164">
    <property type="term" value="P:Gram-negative-bacterium-type cell wall biogenesis"/>
    <property type="evidence" value="ECO:0007669"/>
    <property type="project" value="TreeGrafter"/>
</dbReference>
<evidence type="ECO:0000259" key="2">
    <source>
        <dbReference type="Pfam" id="PF02698"/>
    </source>
</evidence>